<evidence type="ECO:0000259" key="2">
    <source>
        <dbReference type="Pfam" id="PF01757"/>
    </source>
</evidence>
<feature type="transmembrane region" description="Helical" evidence="1">
    <location>
        <begin position="275"/>
        <end position="298"/>
    </location>
</feature>
<dbReference type="EMBL" id="OBEH01000002">
    <property type="protein sequence ID" value="SNY99891.1"/>
    <property type="molecule type" value="Genomic_DNA"/>
</dbReference>
<feature type="domain" description="Acyltransferase 3" evidence="2">
    <location>
        <begin position="6"/>
        <end position="358"/>
    </location>
</feature>
<keyword evidence="3" id="KW-0808">Transferase</keyword>
<organism evidence="3 4">
    <name type="scientific">Flagellimonas pacifica</name>
    <dbReference type="NCBI Taxonomy" id="1247520"/>
    <lineage>
        <taxon>Bacteria</taxon>
        <taxon>Pseudomonadati</taxon>
        <taxon>Bacteroidota</taxon>
        <taxon>Flavobacteriia</taxon>
        <taxon>Flavobacteriales</taxon>
        <taxon>Flavobacteriaceae</taxon>
        <taxon>Flagellimonas</taxon>
    </lineage>
</organism>
<feature type="transmembrane region" description="Helical" evidence="1">
    <location>
        <begin position="310"/>
        <end position="334"/>
    </location>
</feature>
<keyword evidence="4" id="KW-1185">Reference proteome</keyword>
<keyword evidence="1" id="KW-0812">Transmembrane</keyword>
<dbReference type="RefSeq" id="WP_097045350.1">
    <property type="nucleotide sequence ID" value="NZ_OBEH01000002.1"/>
</dbReference>
<feature type="transmembrane region" description="Helical" evidence="1">
    <location>
        <begin position="340"/>
        <end position="362"/>
    </location>
</feature>
<dbReference type="AlphaFoldDB" id="A0A285MWN5"/>
<dbReference type="Proteomes" id="UP000219048">
    <property type="component" value="Unassembled WGS sequence"/>
</dbReference>
<reference evidence="4" key="1">
    <citation type="submission" date="2017-09" db="EMBL/GenBank/DDBJ databases">
        <authorList>
            <person name="Varghese N."/>
            <person name="Submissions S."/>
        </authorList>
    </citation>
    <scope>NUCLEOTIDE SEQUENCE [LARGE SCALE GENOMIC DNA]</scope>
    <source>
        <strain evidence="4">DSM 25885</strain>
    </source>
</reference>
<dbReference type="InterPro" id="IPR002656">
    <property type="entry name" value="Acyl_transf_3_dom"/>
</dbReference>
<dbReference type="PANTHER" id="PTHR36927:SF3">
    <property type="entry name" value="GLUCANS BIOSYNTHESIS PROTEIN C"/>
    <property type="match status" value="1"/>
</dbReference>
<feature type="transmembrane region" description="Helical" evidence="1">
    <location>
        <begin position="7"/>
        <end position="28"/>
    </location>
</feature>
<proteinExistence type="predicted"/>
<feature type="transmembrane region" description="Helical" evidence="1">
    <location>
        <begin position="181"/>
        <end position="199"/>
    </location>
</feature>
<accession>A0A285MWN5</accession>
<dbReference type="Pfam" id="PF01757">
    <property type="entry name" value="Acyl_transf_3"/>
    <property type="match status" value="1"/>
</dbReference>
<evidence type="ECO:0000313" key="3">
    <source>
        <dbReference type="EMBL" id="SNY99891.1"/>
    </source>
</evidence>
<feature type="transmembrane region" description="Helical" evidence="1">
    <location>
        <begin position="211"/>
        <end position="234"/>
    </location>
</feature>
<keyword evidence="1" id="KW-1133">Transmembrane helix</keyword>
<dbReference type="InterPro" id="IPR050623">
    <property type="entry name" value="Glucan_succinyl_AcylTrfase"/>
</dbReference>
<dbReference type="OrthoDB" id="9809782at2"/>
<feature type="transmembrane region" description="Helical" evidence="1">
    <location>
        <begin position="140"/>
        <end position="160"/>
    </location>
</feature>
<keyword evidence="3" id="KW-0012">Acyltransferase</keyword>
<evidence type="ECO:0000313" key="4">
    <source>
        <dbReference type="Proteomes" id="UP000219048"/>
    </source>
</evidence>
<feature type="transmembrane region" description="Helical" evidence="1">
    <location>
        <begin position="243"/>
        <end position="260"/>
    </location>
</feature>
<dbReference type="GO" id="GO:0016747">
    <property type="term" value="F:acyltransferase activity, transferring groups other than amino-acyl groups"/>
    <property type="evidence" value="ECO:0007669"/>
    <property type="project" value="InterPro"/>
</dbReference>
<evidence type="ECO:0000256" key="1">
    <source>
        <dbReference type="SAM" id="Phobius"/>
    </source>
</evidence>
<gene>
    <name evidence="3" type="ORF">SAMN06265377_1705</name>
</gene>
<keyword evidence="1" id="KW-0472">Membrane</keyword>
<sequence length="389" mass="46649">MDGRLHYIDWLRVLAFITLILFHCAVPFVEHYTWEINNDETSRWITRIIWWLHQWRLPLLFFIAGVGVRFSLRRRAVLTFFGERFVRLFIPLVFAIFFITPIQVYFEWLQKGRINPGYLEFYPSVYEIIPYPDGSFTWSHMWFVAYLFVFTILLLPIFSLSKVKWFNRFKTVFNKIFSLPIAHLLMALPVVLCFYGLYIDWPEQGSLINDWFVFVSSIAFYLFGYILSAIPFFWENCKKYRRLFLYIAVLMATVLIWKYYWNWEFDKPAKQGSDLYLYGFLNSFHIWTVILSALGYTMKYLNFSNTYLSYLNTAVYPFYIMHQAVIVASGYYILQWEVSVMAKLSALVLICITVIWFLYHFIVRKTMVTRVLFGMKWKSKSKVKSVAIP</sequence>
<feature type="transmembrane region" description="Helical" evidence="1">
    <location>
        <begin position="84"/>
        <end position="106"/>
    </location>
</feature>
<dbReference type="PANTHER" id="PTHR36927">
    <property type="entry name" value="BLR4337 PROTEIN"/>
    <property type="match status" value="1"/>
</dbReference>
<name>A0A285MWN5_9FLAO</name>
<feature type="transmembrane region" description="Helical" evidence="1">
    <location>
        <begin position="48"/>
        <end position="72"/>
    </location>
</feature>
<protein>
    <submittedName>
        <fullName evidence="3">Acyltransferase family protein</fullName>
    </submittedName>
</protein>